<evidence type="ECO:0000313" key="2">
    <source>
        <dbReference type="EMBL" id="KAF2766504.1"/>
    </source>
</evidence>
<evidence type="ECO:0000256" key="1">
    <source>
        <dbReference type="SAM" id="MobiDB-lite"/>
    </source>
</evidence>
<accession>A0A6G1L2N2</accession>
<evidence type="ECO:0000313" key="3">
    <source>
        <dbReference type="Proteomes" id="UP000799436"/>
    </source>
</evidence>
<dbReference type="AlphaFoldDB" id="A0A6G1L2N2"/>
<feature type="compositionally biased region" description="Polar residues" evidence="1">
    <location>
        <begin position="19"/>
        <end position="28"/>
    </location>
</feature>
<dbReference type="OrthoDB" id="5421421at2759"/>
<feature type="region of interest" description="Disordered" evidence="1">
    <location>
        <begin position="1"/>
        <end position="44"/>
    </location>
</feature>
<organism evidence="2 3">
    <name type="scientific">Teratosphaeria nubilosa</name>
    <dbReference type="NCBI Taxonomy" id="161662"/>
    <lineage>
        <taxon>Eukaryota</taxon>
        <taxon>Fungi</taxon>
        <taxon>Dikarya</taxon>
        <taxon>Ascomycota</taxon>
        <taxon>Pezizomycotina</taxon>
        <taxon>Dothideomycetes</taxon>
        <taxon>Dothideomycetidae</taxon>
        <taxon>Mycosphaerellales</taxon>
        <taxon>Teratosphaeriaceae</taxon>
        <taxon>Teratosphaeria</taxon>
    </lineage>
</organism>
<protein>
    <recommendedName>
        <fullName evidence="4">Myb-like domain-containing protein</fullName>
    </recommendedName>
</protein>
<proteinExistence type="predicted"/>
<evidence type="ECO:0008006" key="4">
    <source>
        <dbReference type="Google" id="ProtNLM"/>
    </source>
</evidence>
<dbReference type="Proteomes" id="UP000799436">
    <property type="component" value="Unassembled WGS sequence"/>
</dbReference>
<gene>
    <name evidence="2" type="ORF">EJ03DRAFT_278008</name>
</gene>
<keyword evidence="3" id="KW-1185">Reference proteome</keyword>
<name>A0A6G1L2N2_9PEZI</name>
<dbReference type="EMBL" id="ML995870">
    <property type="protein sequence ID" value="KAF2766504.1"/>
    <property type="molecule type" value="Genomic_DNA"/>
</dbReference>
<reference evidence="2" key="1">
    <citation type="journal article" date="2020" name="Stud. Mycol.">
        <title>101 Dothideomycetes genomes: a test case for predicting lifestyles and emergence of pathogens.</title>
        <authorList>
            <person name="Haridas S."/>
            <person name="Albert R."/>
            <person name="Binder M."/>
            <person name="Bloem J."/>
            <person name="Labutti K."/>
            <person name="Salamov A."/>
            <person name="Andreopoulos B."/>
            <person name="Baker S."/>
            <person name="Barry K."/>
            <person name="Bills G."/>
            <person name="Bluhm B."/>
            <person name="Cannon C."/>
            <person name="Castanera R."/>
            <person name="Culley D."/>
            <person name="Daum C."/>
            <person name="Ezra D."/>
            <person name="Gonzalez J."/>
            <person name="Henrissat B."/>
            <person name="Kuo A."/>
            <person name="Liang C."/>
            <person name="Lipzen A."/>
            <person name="Lutzoni F."/>
            <person name="Magnuson J."/>
            <person name="Mondo S."/>
            <person name="Nolan M."/>
            <person name="Ohm R."/>
            <person name="Pangilinan J."/>
            <person name="Park H.-J."/>
            <person name="Ramirez L."/>
            <person name="Alfaro M."/>
            <person name="Sun H."/>
            <person name="Tritt A."/>
            <person name="Yoshinaga Y."/>
            <person name="Zwiers L.-H."/>
            <person name="Turgeon B."/>
            <person name="Goodwin S."/>
            <person name="Spatafora J."/>
            <person name="Crous P."/>
            <person name="Grigoriev I."/>
        </authorList>
    </citation>
    <scope>NUCLEOTIDE SEQUENCE</scope>
    <source>
        <strain evidence="2">CBS 116005</strain>
    </source>
</reference>
<sequence>MASPPELRQPQPRRPYANIQPSPQSTCNVKRPREDDYQVESVTEFETKRRRRTASVASADLSEDDRFLLQLKEDESLPWKDIAKRFQSDKGKNFNVAALQMRYKRLREKFRVWEEQDVNALKLAHEYWERSKWDIISAKVSYADRMLEYGLNERWPPRHCARKWQEIEAQIAFTRAATTGSLRGTPQVSSPVDGSVHHFGFVPMQ</sequence>